<dbReference type="SMART" id="SM00184">
    <property type="entry name" value="RING"/>
    <property type="match status" value="1"/>
</dbReference>
<keyword evidence="3" id="KW-0862">Zinc</keyword>
<dbReference type="Pfam" id="PF01363">
    <property type="entry name" value="FYVE"/>
    <property type="match status" value="1"/>
</dbReference>
<dbReference type="InterPro" id="IPR011011">
    <property type="entry name" value="Znf_FYVE_PHD"/>
</dbReference>
<evidence type="ECO:0000313" key="9">
    <source>
        <dbReference type="Proteomes" id="UP000433876"/>
    </source>
</evidence>
<feature type="region of interest" description="Disordered" evidence="5">
    <location>
        <begin position="460"/>
        <end position="533"/>
    </location>
</feature>
<dbReference type="SUPFAM" id="SSF57903">
    <property type="entry name" value="FYVE/PHD zinc finger"/>
    <property type="match status" value="1"/>
</dbReference>
<comment type="caution">
    <text evidence="8">The sequence shown here is derived from an EMBL/GenBank/DDBJ whole genome shotgun (WGS) entry which is preliminary data.</text>
</comment>
<accession>A0A8S9A545</accession>
<evidence type="ECO:0000259" key="7">
    <source>
        <dbReference type="PROSITE" id="PS50178"/>
    </source>
</evidence>
<dbReference type="InterPro" id="IPR013083">
    <property type="entry name" value="Znf_RING/FYVE/PHD"/>
</dbReference>
<feature type="region of interest" description="Disordered" evidence="5">
    <location>
        <begin position="69"/>
        <end position="195"/>
    </location>
</feature>
<protein>
    <recommendedName>
        <fullName evidence="10">FYVE zinc finger protein</fullName>
    </recommendedName>
</protein>
<sequence length="672" mass="72827">MATRDAAGSARDTAINISTDSESDSPYGRSHHPTVNAPLPPVCQWRDSTFLDQECSRYFDCPTHMVERVISDGESENDDDKEEGRARLDQPDEFEEEEQLQSGDVSPLSESEDEGGLDITTNPDASRGVSPLPPSPERGGQETSPSAGTEYPPVPGEQLGVDTLPVNAGNVPATPLMGTAENPISLDDSPVQTRGQPQLGYFAQRATSTDEYGSGTATTPVSPGPARGGVPSRLREVYESPPTPTTDLSPRLVQGLSQQPPPAQRRALEEIVLPRWQPDAEVTYCPICHTQFSIFVRKHHCRKCGRVVCNSCSPHRITIPYQYIVQPPGTPRLAPRYPGSFLGGDPRSPDFSALGGGERVRLCNPCVPDPNTAPPQTQAQGSSHSRSHSNIPGGSGGSGSEAASPGYNNRWSSYFGPSPSSDGQARQRSVTLQPTVTTLPSGSNTFFVSTAPMESRIMSGTPPVYYQSGSSAHSHPYRGPTSQQRYRSLLDIGERPGPSAGPSSSSSPDINRRLPPTPRSHGHHQHHHYQQHHIIPEEDECPVCHRELPSRNLPNFETLRESHINQCIVSHSAYNGGARPAPTDESGEGSSGTNSSSLPPAPPRRTGMFPYTATEKDCVDSAECTICLEEFEPGVAMARLECLCRFHRACISAWWERHPGRCPMHQHDGFGY</sequence>
<feature type="compositionally biased region" description="Polar residues" evidence="5">
    <location>
        <begin position="207"/>
        <end position="221"/>
    </location>
</feature>
<dbReference type="CDD" id="cd16489">
    <property type="entry name" value="mRING-CH-C4HC2H_ZNRF"/>
    <property type="match status" value="1"/>
</dbReference>
<feature type="domain" description="RING-type" evidence="6">
    <location>
        <begin position="624"/>
        <end position="666"/>
    </location>
</feature>
<dbReference type="GO" id="GO:0008270">
    <property type="term" value="F:zinc ion binding"/>
    <property type="evidence" value="ECO:0007669"/>
    <property type="project" value="UniProtKB-KW"/>
</dbReference>
<dbReference type="VEuPathDB" id="FungiDB:SMAC_12589"/>
<dbReference type="AlphaFoldDB" id="A0A8S9A545"/>
<reference evidence="8 9" key="1">
    <citation type="submission" date="2017-07" db="EMBL/GenBank/DDBJ databases">
        <title>Genome sequence of the Sordaria macrospora wild type strain R19027.</title>
        <authorList>
            <person name="Nowrousian M."/>
            <person name="Teichert I."/>
            <person name="Kueck U."/>
        </authorList>
    </citation>
    <scope>NUCLEOTIDE SEQUENCE [LARGE SCALE GENOMIC DNA]</scope>
    <source>
        <strain evidence="8 9">R19027</strain>
        <tissue evidence="8">Mycelium</tissue>
    </source>
</reference>
<feature type="region of interest" description="Disordered" evidence="5">
    <location>
        <begin position="1"/>
        <end position="43"/>
    </location>
</feature>
<evidence type="ECO:0000256" key="2">
    <source>
        <dbReference type="ARBA" id="ARBA00022771"/>
    </source>
</evidence>
<dbReference type="Gene3D" id="3.30.40.10">
    <property type="entry name" value="Zinc/RING finger domain, C3HC4 (zinc finger)"/>
    <property type="match status" value="2"/>
</dbReference>
<dbReference type="PANTHER" id="PTHR23164">
    <property type="entry name" value="EARLY ENDOSOME ANTIGEN 1"/>
    <property type="match status" value="1"/>
</dbReference>
<evidence type="ECO:0000313" key="8">
    <source>
        <dbReference type="EMBL" id="KAA8635262.1"/>
    </source>
</evidence>
<dbReference type="PROSITE" id="PS50178">
    <property type="entry name" value="ZF_FYVE"/>
    <property type="match status" value="1"/>
</dbReference>
<dbReference type="PROSITE" id="PS50089">
    <property type="entry name" value="ZF_RING_2"/>
    <property type="match status" value="1"/>
</dbReference>
<dbReference type="GO" id="GO:0016567">
    <property type="term" value="P:protein ubiquitination"/>
    <property type="evidence" value="ECO:0007669"/>
    <property type="project" value="TreeGrafter"/>
</dbReference>
<keyword evidence="1" id="KW-0479">Metal-binding</keyword>
<evidence type="ECO:0000256" key="4">
    <source>
        <dbReference type="PROSITE-ProRule" id="PRU00175"/>
    </source>
</evidence>
<dbReference type="Proteomes" id="UP000433876">
    <property type="component" value="Unassembled WGS sequence"/>
</dbReference>
<gene>
    <name evidence="8" type="ORF">SMACR_12589</name>
</gene>
<evidence type="ECO:0000256" key="1">
    <source>
        <dbReference type="ARBA" id="ARBA00022723"/>
    </source>
</evidence>
<feature type="compositionally biased region" description="Basic residues" evidence="5">
    <location>
        <begin position="520"/>
        <end position="531"/>
    </location>
</feature>
<feature type="compositionally biased region" description="Low complexity" evidence="5">
    <location>
        <begin position="496"/>
        <end position="508"/>
    </location>
</feature>
<proteinExistence type="predicted"/>
<dbReference type="InterPro" id="IPR001841">
    <property type="entry name" value="Znf_RING"/>
</dbReference>
<dbReference type="SUPFAM" id="SSF57850">
    <property type="entry name" value="RING/U-box"/>
    <property type="match status" value="1"/>
</dbReference>
<dbReference type="CDD" id="cd15737">
    <property type="entry name" value="FYVE2_Vac1p_like"/>
    <property type="match status" value="1"/>
</dbReference>
<dbReference type="InterPro" id="IPR000306">
    <property type="entry name" value="Znf_FYVE"/>
</dbReference>
<evidence type="ECO:0000256" key="5">
    <source>
        <dbReference type="SAM" id="MobiDB-lite"/>
    </source>
</evidence>
<feature type="compositionally biased region" description="Polar residues" evidence="5">
    <location>
        <begin position="418"/>
        <end position="445"/>
    </location>
</feature>
<feature type="region of interest" description="Disordered" evidence="5">
    <location>
        <begin position="207"/>
        <end position="259"/>
    </location>
</feature>
<dbReference type="PANTHER" id="PTHR23164:SF29">
    <property type="entry name" value="E3 UBIQUITIN-PROTEIN LIGASE PIB1"/>
    <property type="match status" value="1"/>
</dbReference>
<keyword evidence="2 4" id="KW-0863">Zinc-finger</keyword>
<organism evidence="8 9">
    <name type="scientific">Sordaria macrospora</name>
    <dbReference type="NCBI Taxonomy" id="5147"/>
    <lineage>
        <taxon>Eukaryota</taxon>
        <taxon>Fungi</taxon>
        <taxon>Dikarya</taxon>
        <taxon>Ascomycota</taxon>
        <taxon>Pezizomycotina</taxon>
        <taxon>Sordariomycetes</taxon>
        <taxon>Sordariomycetidae</taxon>
        <taxon>Sordariales</taxon>
        <taxon>Sordariaceae</taxon>
        <taxon>Sordaria</taxon>
    </lineage>
</organism>
<feature type="domain" description="FYVE-type" evidence="7">
    <location>
        <begin position="279"/>
        <end position="371"/>
    </location>
</feature>
<dbReference type="Pfam" id="PF13639">
    <property type="entry name" value="zf-RING_2"/>
    <property type="match status" value="1"/>
</dbReference>
<evidence type="ECO:0000259" key="6">
    <source>
        <dbReference type="PROSITE" id="PS50089"/>
    </source>
</evidence>
<evidence type="ECO:0000256" key="3">
    <source>
        <dbReference type="ARBA" id="ARBA00022833"/>
    </source>
</evidence>
<evidence type="ECO:0008006" key="10">
    <source>
        <dbReference type="Google" id="ProtNLM"/>
    </source>
</evidence>
<dbReference type="EMBL" id="NMPR01000013">
    <property type="protein sequence ID" value="KAA8635262.1"/>
    <property type="molecule type" value="Genomic_DNA"/>
</dbReference>
<dbReference type="InterPro" id="IPR017455">
    <property type="entry name" value="Znf_FYVE-rel"/>
</dbReference>
<dbReference type="SMART" id="SM00064">
    <property type="entry name" value="FYVE"/>
    <property type="match status" value="1"/>
</dbReference>
<name>A0A8S9A545_SORMA</name>
<feature type="compositionally biased region" description="Polar residues" evidence="5">
    <location>
        <begin position="374"/>
        <end position="390"/>
    </location>
</feature>
<feature type="region of interest" description="Disordered" evidence="5">
    <location>
        <begin position="575"/>
        <end position="606"/>
    </location>
</feature>
<feature type="region of interest" description="Disordered" evidence="5">
    <location>
        <begin position="365"/>
        <end position="445"/>
    </location>
</feature>
<feature type="region of interest" description="Disordered" evidence="5">
    <location>
        <begin position="335"/>
        <end position="354"/>
    </location>
</feature>